<dbReference type="OrthoDB" id="2600250at2"/>
<dbReference type="AlphaFoldDB" id="A0A3A1VIK1"/>
<evidence type="ECO:0000256" key="1">
    <source>
        <dbReference type="SAM" id="Phobius"/>
    </source>
</evidence>
<dbReference type="Proteomes" id="UP000266482">
    <property type="component" value="Unassembled WGS sequence"/>
</dbReference>
<evidence type="ECO:0000313" key="3">
    <source>
        <dbReference type="Proteomes" id="UP000266482"/>
    </source>
</evidence>
<comment type="caution">
    <text evidence="2">The sequence shown here is derived from an EMBL/GenBank/DDBJ whole genome shotgun (WGS) entry which is preliminary data.</text>
</comment>
<evidence type="ECO:0008006" key="4">
    <source>
        <dbReference type="Google" id="ProtNLM"/>
    </source>
</evidence>
<keyword evidence="1" id="KW-0472">Membrane</keyword>
<keyword evidence="1" id="KW-0812">Transmembrane</keyword>
<gene>
    <name evidence="2" type="ORF">D3P08_01605</name>
</gene>
<dbReference type="RefSeq" id="WP_119597666.1">
    <property type="nucleotide sequence ID" value="NZ_QXQA01000001.1"/>
</dbReference>
<evidence type="ECO:0000313" key="2">
    <source>
        <dbReference type="EMBL" id="RIX60291.1"/>
    </source>
</evidence>
<organism evidence="2 3">
    <name type="scientific">Paenibacillus nanensis</name>
    <dbReference type="NCBI Taxonomy" id="393251"/>
    <lineage>
        <taxon>Bacteria</taxon>
        <taxon>Bacillati</taxon>
        <taxon>Bacillota</taxon>
        <taxon>Bacilli</taxon>
        <taxon>Bacillales</taxon>
        <taxon>Paenibacillaceae</taxon>
        <taxon>Paenibacillus</taxon>
    </lineage>
</organism>
<keyword evidence="3" id="KW-1185">Reference proteome</keyword>
<dbReference type="EMBL" id="QXQA01000001">
    <property type="protein sequence ID" value="RIX60291.1"/>
    <property type="molecule type" value="Genomic_DNA"/>
</dbReference>
<proteinExistence type="predicted"/>
<keyword evidence="1" id="KW-1133">Transmembrane helix</keyword>
<accession>A0A3A1VIK1</accession>
<reference evidence="2 3" key="1">
    <citation type="submission" date="2018-09" db="EMBL/GenBank/DDBJ databases">
        <title>Paenibacillus aracenensis nov. sp. isolated from a cave in southern Spain.</title>
        <authorList>
            <person name="Jurado V."/>
            <person name="Gutierrez-Patricio S."/>
            <person name="Gonzalez-Pimentel J.L."/>
            <person name="Miller A.Z."/>
            <person name="Laiz L."/>
            <person name="Saiz-Jimenez C."/>
        </authorList>
    </citation>
    <scope>NUCLEOTIDE SEQUENCE [LARGE SCALE GENOMIC DNA]</scope>
    <source>
        <strain evidence="2 3">DSM 22867</strain>
    </source>
</reference>
<protein>
    <recommendedName>
        <fullName evidence="4">DUF4367 domain-containing protein</fullName>
    </recommendedName>
</protein>
<sequence length="295" mass="33453">MKEKKELNVQPNLTLLGEQLPRIDVTERVMTSLRGENVVSRSNGQSKHSRIWYVPVITVVVILACGFGYAASSWQLFTPNGSVVFEYRNYLPGDEPDREIDTKMLRDMLAEGEAAVFYIRERDQYIGLANERQYTNYDQFAQAAGTVVPQREIGNGWEYQNGSLMHDLHFPADQSWGEASAYDNISYQQIPLGEKIGYYATYVNAAGNRIAINGTLGERGRIMYTKLIDLEMIKVSLNGIEAFYIQSEESNTHRIVWAEGESDQSIYYELSSSGEITREQLTEVALDLVKDGMNR</sequence>
<feature type="transmembrane region" description="Helical" evidence="1">
    <location>
        <begin position="51"/>
        <end position="71"/>
    </location>
</feature>
<name>A0A3A1VIK1_9BACL</name>